<dbReference type="Proteomes" id="UP000500767">
    <property type="component" value="Plasmid unnamed1"/>
</dbReference>
<keyword evidence="1" id="KW-1133">Transmembrane helix</keyword>
<keyword evidence="1" id="KW-0812">Transmembrane</keyword>
<feature type="transmembrane region" description="Helical" evidence="1">
    <location>
        <begin position="12"/>
        <end position="31"/>
    </location>
</feature>
<protein>
    <recommendedName>
        <fullName evidence="4">Intracellular multiplication protein IcmT</fullName>
    </recommendedName>
</protein>
<name>A0A6M8HX40_9PROT</name>
<dbReference type="AlphaFoldDB" id="A0A6M8HX40"/>
<evidence type="ECO:0000313" key="2">
    <source>
        <dbReference type="EMBL" id="QKE93129.1"/>
    </source>
</evidence>
<dbReference type="RefSeq" id="WP_171833895.1">
    <property type="nucleotide sequence ID" value="NZ_CP053709.1"/>
</dbReference>
<gene>
    <name evidence="2" type="ORF">HN018_23385</name>
</gene>
<keyword evidence="2" id="KW-0614">Plasmid</keyword>
<dbReference type="NCBIfam" id="NF038220">
    <property type="entry name" value="IcmT_TraK"/>
    <property type="match status" value="1"/>
</dbReference>
<feature type="transmembrane region" description="Helical" evidence="1">
    <location>
        <begin position="37"/>
        <end position="61"/>
    </location>
</feature>
<evidence type="ECO:0000313" key="3">
    <source>
        <dbReference type="Proteomes" id="UP000500767"/>
    </source>
</evidence>
<geneLocation type="plasmid" evidence="2 3">
    <name>unnamed1</name>
</geneLocation>
<dbReference type="InterPro" id="IPR047756">
    <property type="entry name" value="IcmT-like"/>
</dbReference>
<accession>A0A6M8HX40</accession>
<proteinExistence type="predicted"/>
<dbReference type="EMBL" id="CP053709">
    <property type="protein sequence ID" value="QKE93129.1"/>
    <property type="molecule type" value="Genomic_DNA"/>
</dbReference>
<evidence type="ECO:0000256" key="1">
    <source>
        <dbReference type="SAM" id="Phobius"/>
    </source>
</evidence>
<keyword evidence="3" id="KW-1185">Reference proteome</keyword>
<reference evidence="2 3" key="1">
    <citation type="journal article" date="2014" name="World J. Microbiol. Biotechnol.">
        <title>Biodiversity and physiological characteristics of Antarctic and Arctic lichens-associated bacteria.</title>
        <authorList>
            <person name="Lee Y.M."/>
            <person name="Kim E.H."/>
            <person name="Lee H.K."/>
            <person name="Hong S.G."/>
        </authorList>
    </citation>
    <scope>NUCLEOTIDE SEQUENCE [LARGE SCALE GENOMIC DNA]</scope>
    <source>
        <strain evidence="2 3">PAMC 26569</strain>
        <plasmid evidence="2">unnamed1</plasmid>
    </source>
</reference>
<sequence>MWRYTALPVKVAVLDARACIPVLVFVLYWSWTTAYIAIAGVVFFTVISWFGLTVPAVVRVIRRGLVGSIRPAVPAWKRRRLA</sequence>
<organism evidence="2 3">
    <name type="scientific">Lichenicola cladoniae</name>
    <dbReference type="NCBI Taxonomy" id="1484109"/>
    <lineage>
        <taxon>Bacteria</taxon>
        <taxon>Pseudomonadati</taxon>
        <taxon>Pseudomonadota</taxon>
        <taxon>Alphaproteobacteria</taxon>
        <taxon>Acetobacterales</taxon>
        <taxon>Acetobacteraceae</taxon>
        <taxon>Lichenicola</taxon>
    </lineage>
</organism>
<keyword evidence="1" id="KW-0472">Membrane</keyword>
<evidence type="ECO:0008006" key="4">
    <source>
        <dbReference type="Google" id="ProtNLM"/>
    </source>
</evidence>
<dbReference type="KEGG" id="lck:HN018_23385"/>